<name>A0AA37RCT4_PSEPU</name>
<dbReference type="EMBL" id="BSKJ01000001">
    <property type="protein sequence ID" value="GLO33201.1"/>
    <property type="molecule type" value="Genomic_DNA"/>
</dbReference>
<dbReference type="Proteomes" id="UP001161257">
    <property type="component" value="Unassembled WGS sequence"/>
</dbReference>
<protein>
    <submittedName>
        <fullName evidence="1">Uncharacterized protein</fullName>
    </submittedName>
</protein>
<evidence type="ECO:0000313" key="1">
    <source>
        <dbReference type="EMBL" id="GLO33201.1"/>
    </source>
</evidence>
<organism evidence="1 2">
    <name type="scientific">Pseudomonas putida</name>
    <name type="common">Arthrobacter siderocapsulatus</name>
    <dbReference type="NCBI Taxonomy" id="303"/>
    <lineage>
        <taxon>Bacteria</taxon>
        <taxon>Pseudomonadati</taxon>
        <taxon>Pseudomonadota</taxon>
        <taxon>Gammaproteobacteria</taxon>
        <taxon>Pseudomonadales</taxon>
        <taxon>Pseudomonadaceae</taxon>
        <taxon>Pseudomonas</taxon>
    </lineage>
</organism>
<accession>A0AA37RCT4</accession>
<dbReference type="RefSeq" id="WP_284356350.1">
    <property type="nucleotide sequence ID" value="NZ_BSKF01000012.1"/>
</dbReference>
<evidence type="ECO:0000313" key="2">
    <source>
        <dbReference type="Proteomes" id="UP001161257"/>
    </source>
</evidence>
<proteinExistence type="predicted"/>
<gene>
    <name evidence="1" type="ORF">PPUN14671_00340</name>
</gene>
<sequence length="260" mass="28579">MQPDSLSIDGLAIHPTRTESSTIREHLKRLPIFSGYASEVDAVLNIMERCRHWLPEEIGAELSNAALQYNDAIYQVISHYGARQLVAQFRNYTGLETATDVQVIAAFALANAIHALCGLAEHLIIQGQEIPALEYYQMHLCCIEDYVPGASAWLEPDENAACCEIGELANAASRHADTKIDGVLSGIARRREGLESRDQSIEAKALELINAGTAMHNLNSKLRAWQERETGASLSKVQMGAILKRIPWLGYGPPSSLSKK</sequence>
<comment type="caution">
    <text evidence="1">The sequence shown here is derived from an EMBL/GenBank/DDBJ whole genome shotgun (WGS) entry which is preliminary data.</text>
</comment>
<dbReference type="AlphaFoldDB" id="A0AA37RCT4"/>
<reference evidence="1" key="1">
    <citation type="submission" date="2023-01" db="EMBL/GenBank/DDBJ databases">
        <title>Whole-genome sequence of Pseudomonas putida NBRC 14671.</title>
        <authorList>
            <person name="Morohoshi T."/>
            <person name="Someya N."/>
        </authorList>
    </citation>
    <scope>NUCLEOTIDE SEQUENCE</scope>
    <source>
        <strain evidence="1">NBRC 14671</strain>
    </source>
</reference>